<name>A0ABN6MN40_9BACT</name>
<dbReference type="Proteomes" id="UP001162891">
    <property type="component" value="Chromosome"/>
</dbReference>
<accession>A0ABN6MN40</accession>
<dbReference type="RefSeq" id="WP_248357377.1">
    <property type="nucleotide sequence ID" value="NZ_AP025591.1"/>
</dbReference>
<proteinExistence type="predicted"/>
<reference evidence="2" key="1">
    <citation type="journal article" date="2022" name="Int. J. Syst. Evol. Microbiol.">
        <title>Anaeromyxobacter oryzae sp. nov., Anaeromyxobacter diazotrophicus sp. nov. and Anaeromyxobacter paludicola sp. nov., isolated from paddy soils.</title>
        <authorList>
            <person name="Itoh H."/>
            <person name="Xu Z."/>
            <person name="Mise K."/>
            <person name="Masuda Y."/>
            <person name="Ushijima N."/>
            <person name="Hayakawa C."/>
            <person name="Shiratori Y."/>
            <person name="Senoo K."/>
        </authorList>
    </citation>
    <scope>NUCLEOTIDE SEQUENCE [LARGE SCALE GENOMIC DNA]</scope>
    <source>
        <strain evidence="2">Red232</strain>
    </source>
</reference>
<evidence type="ECO:0000313" key="1">
    <source>
        <dbReference type="EMBL" id="BDG01020.1"/>
    </source>
</evidence>
<protein>
    <submittedName>
        <fullName evidence="1">Uncharacterized protein</fullName>
    </submittedName>
</protein>
<dbReference type="EMBL" id="AP025591">
    <property type="protein sequence ID" value="BDG01020.1"/>
    <property type="molecule type" value="Genomic_DNA"/>
</dbReference>
<evidence type="ECO:0000313" key="2">
    <source>
        <dbReference type="Proteomes" id="UP001162891"/>
    </source>
</evidence>
<keyword evidence="2" id="KW-1185">Reference proteome</keyword>
<organism evidence="1 2">
    <name type="scientific">Anaeromyxobacter oryzae</name>
    <dbReference type="NCBI Taxonomy" id="2918170"/>
    <lineage>
        <taxon>Bacteria</taxon>
        <taxon>Pseudomonadati</taxon>
        <taxon>Myxococcota</taxon>
        <taxon>Myxococcia</taxon>
        <taxon>Myxococcales</taxon>
        <taxon>Cystobacterineae</taxon>
        <taxon>Anaeromyxobacteraceae</taxon>
        <taxon>Anaeromyxobacter</taxon>
    </lineage>
</organism>
<gene>
    <name evidence="1" type="ORF">AMOR_00160</name>
</gene>
<sequence length="203" mass="20326">MASARSRNAARWTVALVALAAVVVLLVTSPGGAPPRSDGAPVGAAGDATSAPGAVAVPAPGVPAETATTASPAALAVPAAAGEQPWSAVPVAARLSDLGPLARHVYAGLQQARAAMDGCFQEAEREAQANPPGQPEEGGAAIVSLELESRPDELVIVGAPLQSIGTSSPRLVDCCEGVLRGFRIPAPGATPGRRYRLNHQLSP</sequence>